<dbReference type="InterPro" id="IPR001128">
    <property type="entry name" value="Cyt_P450"/>
</dbReference>
<dbReference type="GO" id="GO:0004497">
    <property type="term" value="F:monooxygenase activity"/>
    <property type="evidence" value="ECO:0007669"/>
    <property type="project" value="InterPro"/>
</dbReference>
<name>A0A6A6NWA4_9PEZI</name>
<evidence type="ECO:0000313" key="7">
    <source>
        <dbReference type="Proteomes" id="UP000799766"/>
    </source>
</evidence>
<evidence type="ECO:0000256" key="2">
    <source>
        <dbReference type="ARBA" id="ARBA00022723"/>
    </source>
</evidence>
<evidence type="ECO:0000256" key="5">
    <source>
        <dbReference type="SAM" id="Phobius"/>
    </source>
</evidence>
<evidence type="ECO:0000256" key="1">
    <source>
        <dbReference type="ARBA" id="ARBA00010617"/>
    </source>
</evidence>
<dbReference type="InterPro" id="IPR036396">
    <property type="entry name" value="Cyt_P450_sf"/>
</dbReference>
<organism evidence="6 7">
    <name type="scientific">Lineolata rhizophorae</name>
    <dbReference type="NCBI Taxonomy" id="578093"/>
    <lineage>
        <taxon>Eukaryota</taxon>
        <taxon>Fungi</taxon>
        <taxon>Dikarya</taxon>
        <taxon>Ascomycota</taxon>
        <taxon>Pezizomycotina</taxon>
        <taxon>Dothideomycetes</taxon>
        <taxon>Dothideomycetes incertae sedis</taxon>
        <taxon>Lineolatales</taxon>
        <taxon>Lineolataceae</taxon>
        <taxon>Lineolata</taxon>
    </lineage>
</organism>
<keyword evidence="2" id="KW-0479">Metal-binding</keyword>
<dbReference type="EMBL" id="MU001685">
    <property type="protein sequence ID" value="KAF2455784.1"/>
    <property type="molecule type" value="Genomic_DNA"/>
</dbReference>
<accession>A0A6A6NWA4</accession>
<reference evidence="6" key="1">
    <citation type="journal article" date="2020" name="Stud. Mycol.">
        <title>101 Dothideomycetes genomes: a test case for predicting lifestyles and emergence of pathogens.</title>
        <authorList>
            <person name="Haridas S."/>
            <person name="Albert R."/>
            <person name="Binder M."/>
            <person name="Bloem J."/>
            <person name="Labutti K."/>
            <person name="Salamov A."/>
            <person name="Andreopoulos B."/>
            <person name="Baker S."/>
            <person name="Barry K."/>
            <person name="Bills G."/>
            <person name="Bluhm B."/>
            <person name="Cannon C."/>
            <person name="Castanera R."/>
            <person name="Culley D."/>
            <person name="Daum C."/>
            <person name="Ezra D."/>
            <person name="Gonzalez J."/>
            <person name="Henrissat B."/>
            <person name="Kuo A."/>
            <person name="Liang C."/>
            <person name="Lipzen A."/>
            <person name="Lutzoni F."/>
            <person name="Magnuson J."/>
            <person name="Mondo S."/>
            <person name="Nolan M."/>
            <person name="Ohm R."/>
            <person name="Pangilinan J."/>
            <person name="Park H.-J."/>
            <person name="Ramirez L."/>
            <person name="Alfaro M."/>
            <person name="Sun H."/>
            <person name="Tritt A."/>
            <person name="Yoshinaga Y."/>
            <person name="Zwiers L.-H."/>
            <person name="Turgeon B."/>
            <person name="Goodwin S."/>
            <person name="Spatafora J."/>
            <person name="Crous P."/>
            <person name="Grigoriev I."/>
        </authorList>
    </citation>
    <scope>NUCLEOTIDE SEQUENCE</scope>
    <source>
        <strain evidence="6">ATCC 16933</strain>
    </source>
</reference>
<dbReference type="SUPFAM" id="SSF48264">
    <property type="entry name" value="Cytochrome P450"/>
    <property type="match status" value="1"/>
</dbReference>
<dbReference type="InterPro" id="IPR002401">
    <property type="entry name" value="Cyt_P450_E_grp-I"/>
</dbReference>
<dbReference type="PANTHER" id="PTHR46300:SF11">
    <property type="entry name" value="OXIDOREDUCTASE, PUTATIVE-RELATED"/>
    <property type="match status" value="1"/>
</dbReference>
<keyword evidence="5" id="KW-0812">Transmembrane</keyword>
<dbReference type="PANTHER" id="PTHR46300">
    <property type="entry name" value="P450, PUTATIVE (EUROFUNG)-RELATED-RELATED"/>
    <property type="match status" value="1"/>
</dbReference>
<dbReference type="Pfam" id="PF00067">
    <property type="entry name" value="p450"/>
    <property type="match status" value="2"/>
</dbReference>
<dbReference type="PRINTS" id="PR00463">
    <property type="entry name" value="EP450I"/>
</dbReference>
<dbReference type="Proteomes" id="UP000799766">
    <property type="component" value="Unassembled WGS sequence"/>
</dbReference>
<sequence>MDFLGPSSVAIGIVAFAGLFILYVFTKQTPPKGFRRIPGPKSVPIVGNIFQLSSQPQKELQLWARQYGELFQLKLGTEQWICLNSPSVVKELLDKQSAVTSGRVPMPVASDLLLTPKMSRTFMPSQEFEAKQLIWDILTDNHNETDFYMHVRRYATSVIMTSTYGKRIPKWECEDVRKIYGVMKDFSESIAPGTFLADLIPPLANIPTWRQTWRKRALLYQKRQASIWMRYWTRLCQQIADKRGPDCFVKQIMDTEFQKLNTSELQGVFLAGFPPAMIEAGSETTSSALNSVLKYLAANPATIQCAHAEIASVVGDSRSPTFADEESLSYVRAIVKEVLRLRPSTDVGTLHYATQAVTYKDYYIPANTVLVINHYALQRDPARYSEPDLFMPERFLNHPHKAGYYSAHPDPYVRDHFSFGAGPCSSPLPRFSGRDLLPPLGPDGKELALVTDDDALEEGTVTIPKIYRLRFVPRNAKVEQTLRNEWDAACRDGYFLGSVKVTASGVETS</sequence>
<keyword evidence="5" id="KW-0472">Membrane</keyword>
<evidence type="ECO:0000256" key="3">
    <source>
        <dbReference type="ARBA" id="ARBA00023002"/>
    </source>
</evidence>
<keyword evidence="5" id="KW-1133">Transmembrane helix</keyword>
<feature type="transmembrane region" description="Helical" evidence="5">
    <location>
        <begin position="6"/>
        <end position="26"/>
    </location>
</feature>
<dbReference type="OrthoDB" id="1103324at2759"/>
<dbReference type="Gene3D" id="1.10.630.10">
    <property type="entry name" value="Cytochrome P450"/>
    <property type="match status" value="1"/>
</dbReference>
<comment type="similarity">
    <text evidence="1">Belongs to the cytochrome P450 family.</text>
</comment>
<dbReference type="GO" id="GO:0005506">
    <property type="term" value="F:iron ion binding"/>
    <property type="evidence" value="ECO:0007669"/>
    <property type="project" value="InterPro"/>
</dbReference>
<keyword evidence="4" id="KW-0408">Iron</keyword>
<dbReference type="InterPro" id="IPR050364">
    <property type="entry name" value="Cytochrome_P450_fung"/>
</dbReference>
<dbReference type="GO" id="GO:0020037">
    <property type="term" value="F:heme binding"/>
    <property type="evidence" value="ECO:0007669"/>
    <property type="project" value="InterPro"/>
</dbReference>
<dbReference type="AlphaFoldDB" id="A0A6A6NWA4"/>
<keyword evidence="7" id="KW-1185">Reference proteome</keyword>
<protein>
    <submittedName>
        <fullName evidence="6">Putative O-methylsterigmatocystin oxidoreductase</fullName>
    </submittedName>
</protein>
<keyword evidence="3" id="KW-0560">Oxidoreductase</keyword>
<gene>
    <name evidence="6" type="ORF">BDY21DRAFT_386718</name>
</gene>
<dbReference type="GO" id="GO:0016705">
    <property type="term" value="F:oxidoreductase activity, acting on paired donors, with incorporation or reduction of molecular oxygen"/>
    <property type="evidence" value="ECO:0007669"/>
    <property type="project" value="InterPro"/>
</dbReference>
<evidence type="ECO:0000313" key="6">
    <source>
        <dbReference type="EMBL" id="KAF2455784.1"/>
    </source>
</evidence>
<evidence type="ECO:0000256" key="4">
    <source>
        <dbReference type="ARBA" id="ARBA00023004"/>
    </source>
</evidence>
<proteinExistence type="inferred from homology"/>